<reference evidence="1" key="1">
    <citation type="submission" date="2022-01" db="EMBL/GenBank/DDBJ databases">
        <title>Genome-Based Taxonomic Classification of the Phylum Actinobacteria.</title>
        <authorList>
            <person name="Gao Y."/>
        </authorList>
    </citation>
    <scope>NUCLEOTIDE SEQUENCE</scope>
    <source>
        <strain evidence="1">KLBMP 8922</strain>
    </source>
</reference>
<accession>A0AA41Q8X8</accession>
<name>A0AA41Q8X8_9ACTN</name>
<gene>
    <name evidence="1" type="ORF">LZ495_42085</name>
</gene>
<keyword evidence="1" id="KW-0418">Kinase</keyword>
<proteinExistence type="predicted"/>
<protein>
    <submittedName>
        <fullName evidence="1">Serine/threonine protein kinase</fullName>
    </submittedName>
</protein>
<organism evidence="1 2">
    <name type="scientific">Yinghuangia soli</name>
    <dbReference type="NCBI Taxonomy" id="2908204"/>
    <lineage>
        <taxon>Bacteria</taxon>
        <taxon>Bacillati</taxon>
        <taxon>Actinomycetota</taxon>
        <taxon>Actinomycetes</taxon>
        <taxon>Kitasatosporales</taxon>
        <taxon>Streptomycetaceae</taxon>
        <taxon>Yinghuangia</taxon>
    </lineage>
</organism>
<keyword evidence="1" id="KW-0723">Serine/threonine-protein kinase</keyword>
<evidence type="ECO:0000313" key="1">
    <source>
        <dbReference type="EMBL" id="MCF2533779.1"/>
    </source>
</evidence>
<dbReference type="GO" id="GO:0004674">
    <property type="term" value="F:protein serine/threonine kinase activity"/>
    <property type="evidence" value="ECO:0007669"/>
    <property type="project" value="UniProtKB-KW"/>
</dbReference>
<evidence type="ECO:0000313" key="2">
    <source>
        <dbReference type="Proteomes" id="UP001165378"/>
    </source>
</evidence>
<dbReference type="EMBL" id="JAKFHA010000059">
    <property type="protein sequence ID" value="MCF2533779.1"/>
    <property type="molecule type" value="Genomic_DNA"/>
</dbReference>
<comment type="caution">
    <text evidence="1">The sequence shown here is derived from an EMBL/GenBank/DDBJ whole genome shotgun (WGS) entry which is preliminary data.</text>
</comment>
<sequence length="253" mass="27560">MYTVVVRLPDDGDPDSGPEWELGPGETLDFGRAETADIHIPISTVSRSAGRITAARDHWLVDNHHESRPLVVESLDGGGEFVKVPPRRVEYPVAFELSRILLGPERVPGAAVHVYAPAHRYADPGERPSEGGTTVVMANLNQEATYFLVLVALCEARLLDGSSVAVPGDRDIAERIAGSPILGPKGLSSRGVQFHIDYMATRKLHLADPGGGARKHWRRAQLVDMALKWNYVTNDHLALLPPGGPQHHPHDEP</sequence>
<dbReference type="RefSeq" id="WP_235058544.1">
    <property type="nucleotide sequence ID" value="NZ_JAKFHA010000059.1"/>
</dbReference>
<keyword evidence="2" id="KW-1185">Reference proteome</keyword>
<dbReference type="Proteomes" id="UP001165378">
    <property type="component" value="Unassembled WGS sequence"/>
</dbReference>
<dbReference type="AlphaFoldDB" id="A0AA41Q8X8"/>
<keyword evidence="1" id="KW-0808">Transferase</keyword>